<sequence>MSGGELQQLQGAEQKLLSALQAAEQVVELLSSGARQAQLEELCARFLADVQDSQVALLQLAERHQQPLPFQNNDYRARLQLLAARKQAAAAEAQTAGAQQH</sequence>
<proteinExistence type="predicted"/>
<accession>A0A2P6TIT9</accession>
<dbReference type="OrthoDB" id="511919at2759"/>
<gene>
    <name evidence="1" type="ORF">C2E21_7032</name>
</gene>
<dbReference type="AlphaFoldDB" id="A0A2P6TIT9"/>
<keyword evidence="2" id="KW-1185">Reference proteome</keyword>
<protein>
    <submittedName>
        <fullName evidence="1">Mediator of RNA polymerase II transcription subunit 11</fullName>
    </submittedName>
</protein>
<name>A0A2P6TIT9_CHLSO</name>
<comment type="caution">
    <text evidence="1">The sequence shown here is derived from an EMBL/GenBank/DDBJ whole genome shotgun (WGS) entry which is preliminary data.</text>
</comment>
<dbReference type="Proteomes" id="UP000239899">
    <property type="component" value="Unassembled WGS sequence"/>
</dbReference>
<reference evidence="1 2" key="1">
    <citation type="journal article" date="2018" name="Plant J.">
        <title>Genome sequences of Chlorella sorokiniana UTEX 1602 and Micractinium conductrix SAG 241.80: implications to maltose excretion by a green alga.</title>
        <authorList>
            <person name="Arriola M.B."/>
            <person name="Velmurugan N."/>
            <person name="Zhang Y."/>
            <person name="Plunkett M.H."/>
            <person name="Hondzo H."/>
            <person name="Barney B.M."/>
        </authorList>
    </citation>
    <scope>NUCLEOTIDE SEQUENCE [LARGE SCALE GENOMIC DNA]</scope>
    <source>
        <strain evidence="2">UTEX 1602</strain>
    </source>
</reference>
<evidence type="ECO:0000313" key="2">
    <source>
        <dbReference type="Proteomes" id="UP000239899"/>
    </source>
</evidence>
<organism evidence="1 2">
    <name type="scientific">Chlorella sorokiniana</name>
    <name type="common">Freshwater green alga</name>
    <dbReference type="NCBI Taxonomy" id="3076"/>
    <lineage>
        <taxon>Eukaryota</taxon>
        <taxon>Viridiplantae</taxon>
        <taxon>Chlorophyta</taxon>
        <taxon>core chlorophytes</taxon>
        <taxon>Trebouxiophyceae</taxon>
        <taxon>Chlorellales</taxon>
        <taxon>Chlorellaceae</taxon>
        <taxon>Chlorella clade</taxon>
        <taxon>Chlorella</taxon>
    </lineage>
</organism>
<evidence type="ECO:0000313" key="1">
    <source>
        <dbReference type="EMBL" id="PRW39164.1"/>
    </source>
</evidence>
<dbReference type="EMBL" id="LHPG02000014">
    <property type="protein sequence ID" value="PRW39164.1"/>
    <property type="molecule type" value="Genomic_DNA"/>
</dbReference>